<dbReference type="EMBL" id="CADCUV010000108">
    <property type="protein sequence ID" value="CAA9419082.1"/>
    <property type="molecule type" value="Genomic_DNA"/>
</dbReference>
<dbReference type="AlphaFoldDB" id="A0A6J4PMS8"/>
<gene>
    <name evidence="1" type="ORF">AVDCRST_MAG22-2432</name>
</gene>
<evidence type="ECO:0000313" key="1">
    <source>
        <dbReference type="EMBL" id="CAA9419082.1"/>
    </source>
</evidence>
<accession>A0A6J4PMS8</accession>
<sequence length="51" mass="5693">MISFDQQGTRFKYRVAGLAVHDGYVLLTKADQDSRGSYATEKLTPEGTRTI</sequence>
<name>A0A6J4PMS8_9ACTN</name>
<organism evidence="1">
    <name type="scientific">uncultured Rubrobacteraceae bacterium</name>
    <dbReference type="NCBI Taxonomy" id="349277"/>
    <lineage>
        <taxon>Bacteria</taxon>
        <taxon>Bacillati</taxon>
        <taxon>Actinomycetota</taxon>
        <taxon>Rubrobacteria</taxon>
        <taxon>Rubrobacterales</taxon>
        <taxon>Rubrobacteraceae</taxon>
        <taxon>environmental samples</taxon>
    </lineage>
</organism>
<proteinExistence type="predicted"/>
<reference evidence="1" key="1">
    <citation type="submission" date="2020-02" db="EMBL/GenBank/DDBJ databases">
        <authorList>
            <person name="Meier V. D."/>
        </authorList>
    </citation>
    <scope>NUCLEOTIDE SEQUENCE</scope>
    <source>
        <strain evidence="1">AVDCRST_MAG22</strain>
    </source>
</reference>
<protein>
    <submittedName>
        <fullName evidence="1">Uncharacterized protein</fullName>
    </submittedName>
</protein>